<organism evidence="1 2">
    <name type="scientific">Treponema medium ATCC 700293</name>
    <dbReference type="NCBI Taxonomy" id="1125700"/>
    <lineage>
        <taxon>Bacteria</taxon>
        <taxon>Pseudomonadati</taxon>
        <taxon>Spirochaetota</taxon>
        <taxon>Spirochaetia</taxon>
        <taxon>Spirochaetales</taxon>
        <taxon>Treponemataceae</taxon>
        <taxon>Treponema</taxon>
    </lineage>
</organism>
<proteinExistence type="predicted"/>
<dbReference type="Pfam" id="PF13151">
    <property type="entry name" value="DUF3990"/>
    <property type="match status" value="1"/>
</dbReference>
<dbReference type="InterPro" id="IPR025051">
    <property type="entry name" value="DUF3990"/>
</dbReference>
<evidence type="ECO:0000313" key="1">
    <source>
        <dbReference type="EMBL" id="EPF29719.1"/>
    </source>
</evidence>
<dbReference type="Proteomes" id="UP000014634">
    <property type="component" value="Unassembled WGS sequence"/>
</dbReference>
<gene>
    <name evidence="1" type="ORF">HMPREF9195_00423</name>
</gene>
<accession>A0AA87NVP7</accession>
<reference evidence="1 2" key="1">
    <citation type="submission" date="2013-04" db="EMBL/GenBank/DDBJ databases">
        <title>The Genome Sequence of Treponema medium ATCC 700293.</title>
        <authorList>
            <consortium name="The Broad Institute Genomics Platform"/>
            <person name="Earl A."/>
            <person name="Ward D."/>
            <person name="Feldgarden M."/>
            <person name="Gevers D."/>
            <person name="Leonetti C."/>
            <person name="Blanton J.M."/>
            <person name="Dewhirst F.E."/>
            <person name="Izard J."/>
            <person name="Walker B."/>
            <person name="Young S."/>
            <person name="Zeng Q."/>
            <person name="Gargeya S."/>
            <person name="Fitzgerald M."/>
            <person name="Haas B."/>
            <person name="Abouelleil A."/>
            <person name="Allen A.W."/>
            <person name="Alvarado L."/>
            <person name="Arachchi H.M."/>
            <person name="Berlin A.M."/>
            <person name="Chapman S.B."/>
            <person name="Gainer-Dewar J."/>
            <person name="Goldberg J."/>
            <person name="Griggs A."/>
            <person name="Gujja S."/>
            <person name="Hansen M."/>
            <person name="Howarth C."/>
            <person name="Imamovic A."/>
            <person name="Ireland A."/>
            <person name="Larimer J."/>
            <person name="McCowan C."/>
            <person name="Murphy C."/>
            <person name="Pearson M."/>
            <person name="Poon T.W."/>
            <person name="Priest M."/>
            <person name="Roberts A."/>
            <person name="Saif S."/>
            <person name="Shea T."/>
            <person name="Sisk P."/>
            <person name="Sykes S."/>
            <person name="Wortman J."/>
            <person name="Nusbaum C."/>
            <person name="Birren B."/>
        </authorList>
    </citation>
    <scope>NUCLEOTIDE SEQUENCE [LARGE SCALE GENOMIC DNA]</scope>
    <source>
        <strain evidence="1 2">ATCC 700293</strain>
    </source>
</reference>
<dbReference type="EMBL" id="ATFE01000003">
    <property type="protein sequence ID" value="EPF29719.1"/>
    <property type="molecule type" value="Genomic_DNA"/>
</dbReference>
<name>A0AA87NVP7_TREMD</name>
<protein>
    <recommendedName>
        <fullName evidence="3">DUF3990 domain-containing protein</fullName>
    </recommendedName>
</protein>
<comment type="caution">
    <text evidence="1">The sequence shown here is derived from an EMBL/GenBank/DDBJ whole genome shotgun (WGS) entry which is preliminary data.</text>
</comment>
<dbReference type="AlphaFoldDB" id="A0AA87NVP7"/>
<evidence type="ECO:0000313" key="2">
    <source>
        <dbReference type="Proteomes" id="UP000014634"/>
    </source>
</evidence>
<evidence type="ECO:0008006" key="3">
    <source>
        <dbReference type="Google" id="ProtNLM"/>
    </source>
</evidence>
<sequence length="154" mass="18362">MILYHGSREVVKSPEIRILRYSKDFYFGFYCTLISEQAKRWAVRFSGKGIVNEYEYVQNFSLKMLNFPEMTEEWLDFIIDCRRGKSHDYDVVEGPMANDTIFNYVQDFIDGKISRSAFWELAKFKKPTHQISFHTVRALETLTFKTAYEVYDEK</sequence>
<dbReference type="RefSeq" id="WP_016522416.1">
    <property type="nucleotide sequence ID" value="NZ_KE332517.1"/>
</dbReference>